<dbReference type="OrthoDB" id="9934617at2759"/>
<evidence type="ECO:0000313" key="2">
    <source>
        <dbReference type="EMBL" id="CAB4025450.1"/>
    </source>
</evidence>
<gene>
    <name evidence="2" type="ORF">PACLA_8A054670</name>
</gene>
<reference evidence="2" key="1">
    <citation type="submission" date="2020-04" db="EMBL/GenBank/DDBJ databases">
        <authorList>
            <person name="Alioto T."/>
            <person name="Alioto T."/>
            <person name="Gomez Garrido J."/>
        </authorList>
    </citation>
    <scope>NUCLEOTIDE SEQUENCE</scope>
    <source>
        <strain evidence="2">A484AB</strain>
    </source>
</reference>
<proteinExistence type="predicted"/>
<evidence type="ECO:0000256" key="1">
    <source>
        <dbReference type="SAM" id="MobiDB-lite"/>
    </source>
</evidence>
<dbReference type="AlphaFoldDB" id="A0A6S7J8W7"/>
<organism evidence="2 3">
    <name type="scientific">Paramuricea clavata</name>
    <name type="common">Red gorgonian</name>
    <name type="synonym">Violescent sea-whip</name>
    <dbReference type="NCBI Taxonomy" id="317549"/>
    <lineage>
        <taxon>Eukaryota</taxon>
        <taxon>Metazoa</taxon>
        <taxon>Cnidaria</taxon>
        <taxon>Anthozoa</taxon>
        <taxon>Octocorallia</taxon>
        <taxon>Malacalcyonacea</taxon>
        <taxon>Plexauridae</taxon>
        <taxon>Paramuricea</taxon>
    </lineage>
</organism>
<protein>
    <submittedName>
        <fullName evidence="2">Uncharacterized protein</fullName>
    </submittedName>
</protein>
<feature type="region of interest" description="Disordered" evidence="1">
    <location>
        <begin position="31"/>
        <end position="70"/>
    </location>
</feature>
<evidence type="ECO:0000313" key="3">
    <source>
        <dbReference type="Proteomes" id="UP001152795"/>
    </source>
</evidence>
<dbReference type="EMBL" id="CACRXK020013610">
    <property type="protein sequence ID" value="CAB4025450.1"/>
    <property type="molecule type" value="Genomic_DNA"/>
</dbReference>
<feature type="compositionally biased region" description="Basic residues" evidence="1">
    <location>
        <begin position="31"/>
        <end position="49"/>
    </location>
</feature>
<feature type="compositionally biased region" description="Basic and acidic residues" evidence="1">
    <location>
        <begin position="52"/>
        <end position="63"/>
    </location>
</feature>
<comment type="caution">
    <text evidence="2">The sequence shown here is derived from an EMBL/GenBank/DDBJ whole genome shotgun (WGS) entry which is preliminary data.</text>
</comment>
<sequence>MRKTWVVKPIKEAKQFDYITTLMENILRYKKSKKPKKSKKAKKSAKHAKNIATKEKPDKETAIKAHISRF</sequence>
<name>A0A6S7J8W7_PARCT</name>
<accession>A0A6S7J8W7</accession>
<dbReference type="Proteomes" id="UP001152795">
    <property type="component" value="Unassembled WGS sequence"/>
</dbReference>
<keyword evidence="3" id="KW-1185">Reference proteome</keyword>